<evidence type="ECO:0000313" key="6">
    <source>
        <dbReference type="Proteomes" id="UP001500928"/>
    </source>
</evidence>
<gene>
    <name evidence="5" type="ORF">GCM10023200_24710</name>
</gene>
<dbReference type="InterPro" id="IPR000485">
    <property type="entry name" value="AsnC-type_HTH_dom"/>
</dbReference>
<accession>A0ABP9B3T2</accession>
<proteinExistence type="predicted"/>
<comment type="caution">
    <text evidence="5">The sequence shown here is derived from an EMBL/GenBank/DDBJ whole genome shotgun (WGS) entry which is preliminary data.</text>
</comment>
<evidence type="ECO:0000259" key="4">
    <source>
        <dbReference type="PROSITE" id="PS50956"/>
    </source>
</evidence>
<dbReference type="InterPro" id="IPR036388">
    <property type="entry name" value="WH-like_DNA-bd_sf"/>
</dbReference>
<dbReference type="PRINTS" id="PR00033">
    <property type="entry name" value="HTHASNC"/>
</dbReference>
<keyword evidence="1" id="KW-0805">Transcription regulation</keyword>
<dbReference type="InterPro" id="IPR036390">
    <property type="entry name" value="WH_DNA-bd_sf"/>
</dbReference>
<dbReference type="InterPro" id="IPR019885">
    <property type="entry name" value="Tscrpt_reg_HTH_AsnC-type_CS"/>
</dbReference>
<dbReference type="Proteomes" id="UP001500928">
    <property type="component" value="Unassembled WGS sequence"/>
</dbReference>
<evidence type="ECO:0000256" key="3">
    <source>
        <dbReference type="ARBA" id="ARBA00023163"/>
    </source>
</evidence>
<dbReference type="InterPro" id="IPR011008">
    <property type="entry name" value="Dimeric_a/b-barrel"/>
</dbReference>
<dbReference type="SMART" id="SM00344">
    <property type="entry name" value="HTH_ASNC"/>
    <property type="match status" value="1"/>
</dbReference>
<dbReference type="SUPFAM" id="SSF46785">
    <property type="entry name" value="Winged helix' DNA-binding domain"/>
    <property type="match status" value="2"/>
</dbReference>
<evidence type="ECO:0000256" key="1">
    <source>
        <dbReference type="ARBA" id="ARBA00023015"/>
    </source>
</evidence>
<feature type="domain" description="HTH asnC-type" evidence="4">
    <location>
        <begin position="158"/>
        <end position="218"/>
    </location>
</feature>
<dbReference type="SUPFAM" id="SSF54909">
    <property type="entry name" value="Dimeric alpha+beta barrel"/>
    <property type="match status" value="1"/>
</dbReference>
<dbReference type="EMBL" id="BAABHO010000017">
    <property type="protein sequence ID" value="GAA4789156.1"/>
    <property type="molecule type" value="Genomic_DNA"/>
</dbReference>
<dbReference type="PROSITE" id="PS00519">
    <property type="entry name" value="HTH_ASNC_1"/>
    <property type="match status" value="1"/>
</dbReference>
<keyword evidence="2" id="KW-0238">DNA-binding</keyword>
<reference evidence="6" key="1">
    <citation type="journal article" date="2019" name="Int. J. Syst. Evol. Microbiol.">
        <title>The Global Catalogue of Microorganisms (GCM) 10K type strain sequencing project: providing services to taxonomists for standard genome sequencing and annotation.</title>
        <authorList>
            <consortium name="The Broad Institute Genomics Platform"/>
            <consortium name="The Broad Institute Genome Sequencing Center for Infectious Disease"/>
            <person name="Wu L."/>
            <person name="Ma J."/>
        </authorList>
    </citation>
    <scope>NUCLEOTIDE SEQUENCE [LARGE SCALE GENOMIC DNA]</scope>
    <source>
        <strain evidence="6">JCM 17979</strain>
    </source>
</reference>
<dbReference type="InterPro" id="IPR019887">
    <property type="entry name" value="Tscrpt_reg_AsnC/Lrp_C"/>
</dbReference>
<dbReference type="Pfam" id="PF01037">
    <property type="entry name" value="AsnC_trans_reg"/>
    <property type="match status" value="1"/>
</dbReference>
<evidence type="ECO:0000313" key="5">
    <source>
        <dbReference type="EMBL" id="GAA4789156.1"/>
    </source>
</evidence>
<dbReference type="Pfam" id="PF13404">
    <property type="entry name" value="HTH_AsnC-type"/>
    <property type="match status" value="1"/>
</dbReference>
<organism evidence="5 6">
    <name type="scientific">Actinomycetospora chlora</name>
    <dbReference type="NCBI Taxonomy" id="663608"/>
    <lineage>
        <taxon>Bacteria</taxon>
        <taxon>Bacillati</taxon>
        <taxon>Actinomycetota</taxon>
        <taxon>Actinomycetes</taxon>
        <taxon>Pseudonocardiales</taxon>
        <taxon>Pseudonocardiaceae</taxon>
        <taxon>Actinomycetospora</taxon>
    </lineage>
</organism>
<name>A0ABP9B3T2_9PSEU</name>
<dbReference type="Pfam" id="PF13412">
    <property type="entry name" value="HTH_24"/>
    <property type="match status" value="1"/>
</dbReference>
<keyword evidence="3" id="KW-0804">Transcription</keyword>
<keyword evidence="6" id="KW-1185">Reference proteome</keyword>
<dbReference type="PANTHER" id="PTHR30154">
    <property type="entry name" value="LEUCINE-RESPONSIVE REGULATORY PROTEIN"/>
    <property type="match status" value="1"/>
</dbReference>
<dbReference type="InterPro" id="IPR019888">
    <property type="entry name" value="Tscrpt_reg_AsnC-like"/>
</dbReference>
<dbReference type="PANTHER" id="PTHR30154:SF34">
    <property type="entry name" value="TRANSCRIPTIONAL REGULATOR AZLB"/>
    <property type="match status" value="1"/>
</dbReference>
<dbReference type="Gene3D" id="3.30.70.920">
    <property type="match status" value="1"/>
</dbReference>
<dbReference type="RefSeq" id="WP_345414682.1">
    <property type="nucleotide sequence ID" value="NZ_BAABHO010000017.1"/>
</dbReference>
<sequence length="313" mass="32964">MTPPPPTLRDRRLLAALQCDGRLPAEHVASVLGIPAATVRRRWSAMAQAGVLHVVAAPAGGWGPGAAVVRVRVARGDRRAAAGRFLARPDAQQVDVGDEDVTVVIGAAAPDEPPRTAGGMRSTVLHSHVSPWQWRLGVLDAEERAGLTPPPPAPGPPPDELDDRLLQLLRWDGRASAAALATRTGISESAARRRVRRLTSTGLLHTQAVVDPALVGLPLCARFWARAAPGRLAETGRALAGHPWVTTAHVTTGTVNVQLTVRAPDIRALYGFIADDLGALDVELVESALVRSLEPRLVRAASRPPAPVPSPAA</sequence>
<dbReference type="Gene3D" id="1.10.10.10">
    <property type="entry name" value="Winged helix-like DNA-binding domain superfamily/Winged helix DNA-binding domain"/>
    <property type="match status" value="2"/>
</dbReference>
<evidence type="ECO:0000256" key="2">
    <source>
        <dbReference type="ARBA" id="ARBA00023125"/>
    </source>
</evidence>
<dbReference type="PROSITE" id="PS50956">
    <property type="entry name" value="HTH_ASNC_2"/>
    <property type="match status" value="1"/>
</dbReference>
<protein>
    <submittedName>
        <fullName evidence="5">Lrp/AsnC family transcriptional regulator</fullName>
    </submittedName>
</protein>